<proteinExistence type="predicted"/>
<organism evidence="2 3">
    <name type="scientific">Gillisia lutea</name>
    <dbReference type="NCBI Taxonomy" id="2909668"/>
    <lineage>
        <taxon>Bacteria</taxon>
        <taxon>Pseudomonadati</taxon>
        <taxon>Bacteroidota</taxon>
        <taxon>Flavobacteriia</taxon>
        <taxon>Flavobacteriales</taxon>
        <taxon>Flavobacteriaceae</taxon>
        <taxon>Gillisia</taxon>
    </lineage>
</organism>
<sequence>MKKENVDVLIIGAGPSGIVSASYLHTQGIKVKVVEKSVFPRFSIGESLIPQCMDNLEEAGLLDAIKDYGFQKKFGARFIKGKEIGEFDFSDKYGAGWDWTWQVPRADFDTLLAREAQRKGIDIEFAAEVVDITFTSSKSITIIKNKQGDFKKIGADFIIDASGFGRVLAQKLQLEAKPQIAAHSSIFTHIEESNRPTGKEGTQITFEVLDTQVWFWYIPFSNGVSSLGFVAPNKWFDEFEKDPSSAFKGMLNKLDYYKKRFDKEKILFPPVKVENISKNVTQLFGDGYVLTGNSAEFLDPVFSSGVSFATSSGLLAAKLVQKQLNGLAVDWQKEYVDHIKKGVNVFSTYVKEWYTGNLQKIIFHPNPNPEIKKQICAVLAGYVWDESNPFVKKHDRILKNVVRLIDMESPEVKKNNLF</sequence>
<protein>
    <submittedName>
        <fullName evidence="2">Tryptophan 7-halogenase</fullName>
    </submittedName>
</protein>
<gene>
    <name evidence="2" type="ORF">L1I30_08205</name>
</gene>
<dbReference type="PANTHER" id="PTHR43747">
    <property type="entry name" value="FAD-BINDING PROTEIN"/>
    <property type="match status" value="1"/>
</dbReference>
<dbReference type="Proteomes" id="UP001179363">
    <property type="component" value="Unassembled WGS sequence"/>
</dbReference>
<dbReference type="InterPro" id="IPR050816">
    <property type="entry name" value="Flavin-dep_Halogenase_NPB"/>
</dbReference>
<feature type="domain" description="FAD-binding" evidence="1">
    <location>
        <begin position="6"/>
        <end position="179"/>
    </location>
</feature>
<dbReference type="RefSeq" id="WP_236133795.1">
    <property type="nucleotide sequence ID" value="NZ_JAKGTH010000008.1"/>
</dbReference>
<reference evidence="2" key="1">
    <citation type="submission" date="2022-01" db="EMBL/GenBank/DDBJ databases">
        <title>Gillisia lutea sp. nov., isolated from marine plastic residues from the Malvarosa beach (Valencia, Spain).</title>
        <authorList>
            <person name="Vidal-Verdu A."/>
            <person name="Molina-Menor E."/>
            <person name="Satari L."/>
            <person name="Pascual J."/>
            <person name="Pereto J."/>
            <person name="Porcar M."/>
        </authorList>
    </citation>
    <scope>NUCLEOTIDE SEQUENCE</scope>
    <source>
        <strain evidence="2">M10.2A</strain>
    </source>
</reference>
<evidence type="ECO:0000313" key="3">
    <source>
        <dbReference type="Proteomes" id="UP001179363"/>
    </source>
</evidence>
<accession>A0ABS9EFK2</accession>
<dbReference type="SUPFAM" id="SSF51905">
    <property type="entry name" value="FAD/NAD(P)-binding domain"/>
    <property type="match status" value="1"/>
</dbReference>
<dbReference type="EMBL" id="JAKGTH010000008">
    <property type="protein sequence ID" value="MCF4101646.1"/>
    <property type="molecule type" value="Genomic_DNA"/>
</dbReference>
<dbReference type="InterPro" id="IPR036188">
    <property type="entry name" value="FAD/NAD-bd_sf"/>
</dbReference>
<dbReference type="InterPro" id="IPR002938">
    <property type="entry name" value="FAD-bd"/>
</dbReference>
<comment type="caution">
    <text evidence="2">The sequence shown here is derived from an EMBL/GenBank/DDBJ whole genome shotgun (WGS) entry which is preliminary data.</text>
</comment>
<evidence type="ECO:0000259" key="1">
    <source>
        <dbReference type="Pfam" id="PF01494"/>
    </source>
</evidence>
<dbReference type="Gene3D" id="3.50.50.60">
    <property type="entry name" value="FAD/NAD(P)-binding domain"/>
    <property type="match status" value="1"/>
</dbReference>
<dbReference type="Pfam" id="PF01494">
    <property type="entry name" value="FAD_binding_3"/>
    <property type="match status" value="1"/>
</dbReference>
<name>A0ABS9EFK2_9FLAO</name>
<dbReference type="PANTHER" id="PTHR43747:SF1">
    <property type="entry name" value="SLR1998 PROTEIN"/>
    <property type="match status" value="1"/>
</dbReference>
<keyword evidence="3" id="KW-1185">Reference proteome</keyword>
<evidence type="ECO:0000313" key="2">
    <source>
        <dbReference type="EMBL" id="MCF4101646.1"/>
    </source>
</evidence>
<dbReference type="PRINTS" id="PR00420">
    <property type="entry name" value="RNGMNOXGNASE"/>
</dbReference>